<dbReference type="GO" id="GO:0004751">
    <property type="term" value="F:ribose-5-phosphate isomerase activity"/>
    <property type="evidence" value="ECO:0007669"/>
    <property type="project" value="UniProtKB-EC"/>
</dbReference>
<dbReference type="Gene3D" id="3.30.70.260">
    <property type="match status" value="1"/>
</dbReference>
<dbReference type="Pfam" id="PF06026">
    <property type="entry name" value="Rib_5-P_isom_A"/>
    <property type="match status" value="1"/>
</dbReference>
<dbReference type="OMA" id="KLRNDCK"/>
<protein>
    <recommendedName>
        <fullName evidence="5">Ribose-5-phosphate isomerase</fullName>
        <ecNumber evidence="4">5.3.1.6</ecNumber>
    </recommendedName>
    <alternativeName>
        <fullName evidence="8">D-ribose-5-phosphate ketol-isomerase</fullName>
    </alternativeName>
    <alternativeName>
        <fullName evidence="7">Phosphoriboisomerase</fullName>
    </alternativeName>
</protein>
<dbReference type="PANTHER" id="PTHR11934">
    <property type="entry name" value="RIBOSE-5-PHOSPHATE ISOMERASE"/>
    <property type="match status" value="1"/>
</dbReference>
<evidence type="ECO:0000313" key="9">
    <source>
        <dbReference type="EMBL" id="EJW02758.1"/>
    </source>
</evidence>
<dbReference type="EC" id="5.3.1.6" evidence="4"/>
<comment type="similarity">
    <text evidence="3">Belongs to the ribose 5-phosphate isomerase family.</text>
</comment>
<evidence type="ECO:0000256" key="8">
    <source>
        <dbReference type="ARBA" id="ARBA00032273"/>
    </source>
</evidence>
<dbReference type="OrthoDB" id="1555531at2759"/>
<dbReference type="SUPFAM" id="SSF100950">
    <property type="entry name" value="NagB/RpiA/CoA transferase-like"/>
    <property type="match status" value="1"/>
</dbReference>
<dbReference type="GO" id="GO:0005829">
    <property type="term" value="C:cytosol"/>
    <property type="evidence" value="ECO:0007669"/>
    <property type="project" value="TreeGrafter"/>
</dbReference>
<proteinExistence type="inferred from homology"/>
<dbReference type="AlphaFoldDB" id="J8ZSW7"/>
<evidence type="ECO:0000256" key="3">
    <source>
        <dbReference type="ARBA" id="ARBA00008088"/>
    </source>
</evidence>
<dbReference type="STRING" id="1003232.J8ZSW7"/>
<evidence type="ECO:0000256" key="7">
    <source>
        <dbReference type="ARBA" id="ARBA00029734"/>
    </source>
</evidence>
<dbReference type="Proteomes" id="UP000003163">
    <property type="component" value="Unassembled WGS sequence"/>
</dbReference>
<evidence type="ECO:0000256" key="1">
    <source>
        <dbReference type="ARBA" id="ARBA00001713"/>
    </source>
</evidence>
<comment type="caution">
    <text evidence="9">The sequence shown here is derived from an EMBL/GenBank/DDBJ whole genome shotgun (WGS) entry which is preliminary data.</text>
</comment>
<dbReference type="HOGENOM" id="CLU_056590_1_1_1"/>
<reference evidence="10" key="2">
    <citation type="submission" date="2015-07" db="EMBL/GenBank/DDBJ databases">
        <title>Contrasting host-pathogen interactions and genome evolution in two generalist and specialist microsporidian pathogens of mosquitoes.</title>
        <authorList>
            <consortium name="The Broad Institute Genomics Platform"/>
            <consortium name="The Broad Institute Genome Sequencing Center for Infectious Disease"/>
            <person name="Cuomo C.A."/>
            <person name="Sanscrainte N.D."/>
            <person name="Goldberg J.M."/>
            <person name="Heiman D."/>
            <person name="Young S."/>
            <person name="Zeng Q."/>
            <person name="Becnel J.J."/>
            <person name="Birren B.W."/>
        </authorList>
    </citation>
    <scope>NUCLEOTIDE SEQUENCE [LARGE SCALE GENOMIC DNA]</scope>
    <source>
        <strain evidence="10">USNM 41457</strain>
    </source>
</reference>
<evidence type="ECO:0000256" key="4">
    <source>
        <dbReference type="ARBA" id="ARBA00011959"/>
    </source>
</evidence>
<comment type="pathway">
    <text evidence="2">Carbohydrate degradation; pentose phosphate pathway; D-ribose 5-phosphate from D-ribulose 5-phosphate (non-oxidative stage): step 1/1.</text>
</comment>
<evidence type="ECO:0000256" key="6">
    <source>
        <dbReference type="ARBA" id="ARBA00023235"/>
    </source>
</evidence>
<accession>J8ZSW7</accession>
<evidence type="ECO:0000256" key="5">
    <source>
        <dbReference type="ARBA" id="ARBA00019150"/>
    </source>
</evidence>
<dbReference type="InterPro" id="IPR037171">
    <property type="entry name" value="NagB/RpiA_transferase-like"/>
</dbReference>
<dbReference type="Gene3D" id="3.40.50.1360">
    <property type="match status" value="1"/>
</dbReference>
<dbReference type="InterPro" id="IPR004788">
    <property type="entry name" value="Ribose5P_isomerase_type_A"/>
</dbReference>
<comment type="catalytic activity">
    <reaction evidence="1">
        <text>aldehydo-D-ribose 5-phosphate = D-ribulose 5-phosphate</text>
        <dbReference type="Rhea" id="RHEA:14657"/>
        <dbReference type="ChEBI" id="CHEBI:58121"/>
        <dbReference type="ChEBI" id="CHEBI:58273"/>
        <dbReference type="EC" id="5.3.1.6"/>
    </reaction>
</comment>
<dbReference type="UniPathway" id="UPA00115">
    <property type="reaction ID" value="UER00412"/>
</dbReference>
<dbReference type="GO" id="GO:0006014">
    <property type="term" value="P:D-ribose metabolic process"/>
    <property type="evidence" value="ECO:0007669"/>
    <property type="project" value="TreeGrafter"/>
</dbReference>
<organism evidence="9 10">
    <name type="scientific">Edhazardia aedis (strain USNM 41457)</name>
    <name type="common">Microsporidian parasite</name>
    <dbReference type="NCBI Taxonomy" id="1003232"/>
    <lineage>
        <taxon>Eukaryota</taxon>
        <taxon>Fungi</taxon>
        <taxon>Fungi incertae sedis</taxon>
        <taxon>Microsporidia</taxon>
        <taxon>Edhazardia</taxon>
    </lineage>
</organism>
<dbReference type="FunCoup" id="J8ZSW7">
    <property type="interactions" value="168"/>
</dbReference>
<name>J8ZSW7_EDHAE</name>
<gene>
    <name evidence="9" type="ORF">EDEG_02851</name>
</gene>
<reference evidence="9 10" key="1">
    <citation type="submission" date="2011-08" db="EMBL/GenBank/DDBJ databases">
        <authorList>
            <person name="Liu Z.J."/>
            <person name="Shi F.L."/>
            <person name="Lu J.Q."/>
            <person name="Li M."/>
            <person name="Wang Z.L."/>
        </authorList>
    </citation>
    <scope>NUCLEOTIDE SEQUENCE [LARGE SCALE GENOMIC DNA]</scope>
    <source>
        <strain evidence="9 10">USNM 41457</strain>
    </source>
</reference>
<keyword evidence="10" id="KW-1185">Reference proteome</keyword>
<sequence length="201" mass="22453">MDSQILKYIEESTIVGIGTGKTINSLINSLPKDKTYVASSLETSRILVCNKYKTLNLSLCGSLDCYVDSADFVDSNGNLLKGGGGAADQEKLMMKMSRKTYIIIDKKKRIDGFGECTCAFFVLPCAMTYFQNILSENGLSFSLRMCDKKIGPIFSDNGNLIFDVDFNYDFIQNSMNICGVIANGFFLENEYKYSIIERKNI</sequence>
<dbReference type="InParanoid" id="J8ZSW7"/>
<evidence type="ECO:0000313" key="10">
    <source>
        <dbReference type="Proteomes" id="UP000003163"/>
    </source>
</evidence>
<dbReference type="PANTHER" id="PTHR11934:SF0">
    <property type="entry name" value="RIBOSE-5-PHOSPHATE ISOMERASE"/>
    <property type="match status" value="1"/>
</dbReference>
<dbReference type="EMBL" id="AFBI03000057">
    <property type="protein sequence ID" value="EJW02758.1"/>
    <property type="molecule type" value="Genomic_DNA"/>
</dbReference>
<dbReference type="SUPFAM" id="SSF75445">
    <property type="entry name" value="D-ribose-5-phosphate isomerase (RpiA), lid domain"/>
    <property type="match status" value="1"/>
</dbReference>
<dbReference type="GO" id="GO:0009052">
    <property type="term" value="P:pentose-phosphate shunt, non-oxidative branch"/>
    <property type="evidence" value="ECO:0007669"/>
    <property type="project" value="InterPro"/>
</dbReference>
<dbReference type="VEuPathDB" id="MicrosporidiaDB:EDEG_02851"/>
<evidence type="ECO:0000256" key="2">
    <source>
        <dbReference type="ARBA" id="ARBA00004988"/>
    </source>
</evidence>
<keyword evidence="6 9" id="KW-0413">Isomerase</keyword>